<keyword evidence="1" id="KW-0614">Plasmid</keyword>
<proteinExistence type="predicted"/>
<dbReference type="Proteomes" id="UP001197626">
    <property type="component" value="Plasmid pSR9025B"/>
</dbReference>
<organism evidence="1 2">
    <name type="scientific">Staphylococcus ratti</name>
    <dbReference type="NCBI Taxonomy" id="2892440"/>
    <lineage>
        <taxon>Bacteria</taxon>
        <taxon>Bacillati</taxon>
        <taxon>Bacillota</taxon>
        <taxon>Bacilli</taxon>
        <taxon>Bacillales</taxon>
        <taxon>Staphylococcaceae</taxon>
        <taxon>Staphylococcus</taxon>
    </lineage>
</organism>
<dbReference type="RefSeq" id="WP_229293691.1">
    <property type="nucleotide sequence ID" value="NZ_CP086656.1"/>
</dbReference>
<geneLocation type="plasmid" evidence="1 2">
    <name>pSR9025B</name>
</geneLocation>
<evidence type="ECO:0000313" key="2">
    <source>
        <dbReference type="Proteomes" id="UP001197626"/>
    </source>
</evidence>
<keyword evidence="2" id="KW-1185">Reference proteome</keyword>
<protein>
    <submittedName>
        <fullName evidence="1">Uncharacterized protein</fullName>
    </submittedName>
</protein>
<dbReference type="EMBL" id="CP086656">
    <property type="protein sequence ID" value="UEX91211.1"/>
    <property type="molecule type" value="Genomic_DNA"/>
</dbReference>
<reference evidence="1 2" key="1">
    <citation type="journal article" date="2022" name="Pathogens">
        <title>Staphylococcus ratti sp. nov. Isolated from a Lab Rat.</title>
        <authorList>
            <person name="Kovarovic V."/>
            <person name="Sedlacek I."/>
            <person name="Petras P."/>
            <person name="Kralova S."/>
            <person name="Maslanova I."/>
            <person name="Svec P."/>
            <person name="Neumann-Schaal M."/>
            <person name="Botka T."/>
            <person name="Gelbicova T."/>
            <person name="Stankova E."/>
            <person name="Doskar J."/>
            <person name="Pantucek R."/>
        </authorList>
    </citation>
    <scope>NUCLEOTIDE SEQUENCE [LARGE SCALE GENOMIC DNA]</scope>
    <source>
        <strain evidence="1 2">CCM 9025</strain>
    </source>
</reference>
<gene>
    <name evidence="1" type="ORF">LN051_11395</name>
</gene>
<sequence length="56" mass="6536">MPRKHFEREKSCMLFQLVENVGGFELGLVPRKHQQENIQLKVSIQNGNWNKTIVNA</sequence>
<name>A0ABY3PFW3_9STAP</name>
<evidence type="ECO:0000313" key="1">
    <source>
        <dbReference type="EMBL" id="UEX91211.1"/>
    </source>
</evidence>
<accession>A0ABY3PFW3</accession>